<feature type="transmembrane region" description="Helical" evidence="1">
    <location>
        <begin position="378"/>
        <end position="400"/>
    </location>
</feature>
<dbReference type="PANTHER" id="PTHR37422:SF13">
    <property type="entry name" value="LIPOPOLYSACCHARIDE BIOSYNTHESIS PROTEIN PA4999-RELATED"/>
    <property type="match status" value="1"/>
</dbReference>
<dbReference type="InterPro" id="IPR051533">
    <property type="entry name" value="WaaL-like"/>
</dbReference>
<evidence type="ECO:0000313" key="3">
    <source>
        <dbReference type="Proteomes" id="UP000317982"/>
    </source>
</evidence>
<feature type="transmembrane region" description="Helical" evidence="1">
    <location>
        <begin position="273"/>
        <end position="294"/>
    </location>
</feature>
<keyword evidence="1" id="KW-1133">Transmembrane helix</keyword>
<feature type="transmembrane region" description="Helical" evidence="1">
    <location>
        <begin position="70"/>
        <end position="88"/>
    </location>
</feature>
<organism evidence="2 3">
    <name type="scientific">Cryptosporangium phraense</name>
    <dbReference type="NCBI Taxonomy" id="2593070"/>
    <lineage>
        <taxon>Bacteria</taxon>
        <taxon>Bacillati</taxon>
        <taxon>Actinomycetota</taxon>
        <taxon>Actinomycetes</taxon>
        <taxon>Cryptosporangiales</taxon>
        <taxon>Cryptosporangiaceae</taxon>
        <taxon>Cryptosporangium</taxon>
    </lineage>
</organism>
<feature type="transmembrane region" description="Helical" evidence="1">
    <location>
        <begin position="234"/>
        <end position="252"/>
    </location>
</feature>
<feature type="transmembrane region" description="Helical" evidence="1">
    <location>
        <begin position="100"/>
        <end position="119"/>
    </location>
</feature>
<feature type="transmembrane region" description="Helical" evidence="1">
    <location>
        <begin position="412"/>
        <end position="430"/>
    </location>
</feature>
<protein>
    <recommendedName>
        <fullName evidence="4">O-antigen ligase family protein</fullName>
    </recommendedName>
</protein>
<feature type="transmembrane region" description="Helical" evidence="1">
    <location>
        <begin position="156"/>
        <end position="178"/>
    </location>
</feature>
<dbReference type="PANTHER" id="PTHR37422">
    <property type="entry name" value="TEICHURONIC ACID BIOSYNTHESIS PROTEIN TUAE"/>
    <property type="match status" value="1"/>
</dbReference>
<evidence type="ECO:0000256" key="1">
    <source>
        <dbReference type="SAM" id="Phobius"/>
    </source>
</evidence>
<accession>A0A545AJ91</accession>
<keyword evidence="1" id="KW-0812">Transmembrane</keyword>
<dbReference type="Proteomes" id="UP000317982">
    <property type="component" value="Unassembled WGS sequence"/>
</dbReference>
<keyword evidence="3" id="KW-1185">Reference proteome</keyword>
<dbReference type="EMBL" id="VIRS01000027">
    <property type="protein sequence ID" value="TQS41392.1"/>
    <property type="molecule type" value="Genomic_DNA"/>
</dbReference>
<keyword evidence="1" id="KW-0472">Membrane</keyword>
<evidence type="ECO:0000313" key="2">
    <source>
        <dbReference type="EMBL" id="TQS41392.1"/>
    </source>
</evidence>
<feature type="transmembrane region" description="Helical" evidence="1">
    <location>
        <begin position="436"/>
        <end position="457"/>
    </location>
</feature>
<name>A0A545AJ91_9ACTN</name>
<feature type="transmembrane region" description="Helical" evidence="1">
    <location>
        <begin position="126"/>
        <end position="144"/>
    </location>
</feature>
<comment type="caution">
    <text evidence="2">The sequence shown here is derived from an EMBL/GenBank/DDBJ whole genome shotgun (WGS) entry which is preliminary data.</text>
</comment>
<dbReference type="OrthoDB" id="4981425at2"/>
<sequence length="495" mass="52224">MKSIAAWFASAGVAAAAIGTLAGVAPIYAIAVAAAVLFVPTLFRPKLLVLAALLMVYAAREVPRATGVEVFGYLDELAVVLVATLLPLHRLAGGERLRRYPGLLPFSAFVAIGLLSAHLNGVAASLAVQGAFLVVKGVLFGYALAQVDWRPSDLAIFAKGGLVVVVVSLVTALINMVLPAHWYALMTNGLLQPDYRGPVASLIGPLPHPGDFGIVMSLLSIGLFAWAKEVRSSPLIWFGVAVTSVAALLSFRRKSILGIVAAVSTLQTRVSRGAAISLLGLAGPLLLFALWGTVSDVISYTRLEYSDPTAAARIVLTVDSWQVAVQHFPFGAGFSRFGTALARDHYSPEYVKLGYESIWGLGNTPDSNHFLTDTSWPALLGEAGVFGAIAFVLGLASIFRSVRGFHTSASPGLQRWLGLTALGWFVQFIVESAAAPVFSAAPTNVLLFGIVGVLVGLDADRMPDARDVVRCSSGSNVRGYGAGASAFVDKRKLWH</sequence>
<dbReference type="RefSeq" id="WP_142708273.1">
    <property type="nucleotide sequence ID" value="NZ_VIRS01000027.1"/>
</dbReference>
<reference evidence="2 3" key="1">
    <citation type="submission" date="2019-07" db="EMBL/GenBank/DDBJ databases">
        <title>Cryptosporangium phraense sp. nov., isolated from plant litter.</title>
        <authorList>
            <person name="Suriyachadkun C."/>
        </authorList>
    </citation>
    <scope>NUCLEOTIDE SEQUENCE [LARGE SCALE GENOMIC DNA]</scope>
    <source>
        <strain evidence="2 3">A-T 5661</strain>
    </source>
</reference>
<evidence type="ECO:0008006" key="4">
    <source>
        <dbReference type="Google" id="ProtNLM"/>
    </source>
</evidence>
<dbReference type="AlphaFoldDB" id="A0A545AJ91"/>
<gene>
    <name evidence="2" type="ORF">FL583_30285</name>
</gene>
<proteinExistence type="predicted"/>
<dbReference type="InParanoid" id="A0A545AJ91"/>
<feature type="transmembrane region" description="Helical" evidence="1">
    <location>
        <begin position="26"/>
        <end position="58"/>
    </location>
</feature>